<dbReference type="GO" id="GO:0009693">
    <property type="term" value="P:ethylene biosynthetic process"/>
    <property type="evidence" value="ECO:0007669"/>
    <property type="project" value="UniProtKB-KW"/>
</dbReference>
<dbReference type="Proteomes" id="UP000199400">
    <property type="component" value="Unassembled WGS sequence"/>
</dbReference>
<comment type="catalytic activity">
    <reaction evidence="9">
        <text>L-arginine + 2-oxoglutarate + O2 = guanidine + L-glutamate 5-semialdehyde + succinate + CO2</text>
        <dbReference type="Rhea" id="RHEA:31535"/>
        <dbReference type="ChEBI" id="CHEBI:15379"/>
        <dbReference type="ChEBI" id="CHEBI:16526"/>
        <dbReference type="ChEBI" id="CHEBI:16810"/>
        <dbReference type="ChEBI" id="CHEBI:30031"/>
        <dbReference type="ChEBI" id="CHEBI:30087"/>
        <dbReference type="ChEBI" id="CHEBI:32682"/>
        <dbReference type="ChEBI" id="CHEBI:58066"/>
        <dbReference type="EC" id="1.14.20.7"/>
    </reaction>
</comment>
<keyword evidence="10" id="KW-0479">Metal-binding</keyword>
<accession>A0A1I2CUU9</accession>
<keyword evidence="5" id="KW-0266">Ethylene biosynthesis</keyword>
<dbReference type="GO" id="GO:0102276">
    <property type="term" value="F:2-oxoglutarate oxygenase/decarboxylase (ethylene-forming) activity"/>
    <property type="evidence" value="ECO:0007669"/>
    <property type="project" value="UniProtKB-EC"/>
</dbReference>
<proteinExistence type="inferred from homology"/>
<evidence type="ECO:0000256" key="5">
    <source>
        <dbReference type="ARBA" id="ARBA00022666"/>
    </source>
</evidence>
<evidence type="ECO:0000256" key="4">
    <source>
        <dbReference type="ARBA" id="ARBA00019045"/>
    </source>
</evidence>
<comment type="catalytic activity">
    <reaction evidence="8">
        <text>2-oxoglutarate + O2 + 2 H(+) = ethene + 3 CO2 + H2O</text>
        <dbReference type="Rhea" id="RHEA:31523"/>
        <dbReference type="ChEBI" id="CHEBI:15377"/>
        <dbReference type="ChEBI" id="CHEBI:15378"/>
        <dbReference type="ChEBI" id="CHEBI:15379"/>
        <dbReference type="ChEBI" id="CHEBI:16526"/>
        <dbReference type="ChEBI" id="CHEBI:16810"/>
        <dbReference type="ChEBI" id="CHEBI:18153"/>
        <dbReference type="EC" id="1.13.12.19"/>
    </reaction>
</comment>
<keyword evidence="10" id="KW-0408">Iron</keyword>
<keyword evidence="13" id="KW-1185">Reference proteome</keyword>
<comment type="similarity">
    <text evidence="10">Belongs to the iron/ascorbate-dependent oxidoreductase family.</text>
</comment>
<evidence type="ECO:0000256" key="1">
    <source>
        <dbReference type="ARBA" id="ARBA00004767"/>
    </source>
</evidence>
<evidence type="ECO:0000256" key="8">
    <source>
        <dbReference type="ARBA" id="ARBA00047725"/>
    </source>
</evidence>
<dbReference type="OrthoDB" id="21825at2"/>
<evidence type="ECO:0000256" key="7">
    <source>
        <dbReference type="ARBA" id="ARBA00031282"/>
    </source>
</evidence>
<comment type="pathway">
    <text evidence="1">Alkene biosynthesis; ethylene biosynthesis via 2-oxoglutarate.</text>
</comment>
<organism evidence="12 13">
    <name type="scientific">Nannocystis exedens</name>
    <dbReference type="NCBI Taxonomy" id="54"/>
    <lineage>
        <taxon>Bacteria</taxon>
        <taxon>Pseudomonadati</taxon>
        <taxon>Myxococcota</taxon>
        <taxon>Polyangia</taxon>
        <taxon>Nannocystales</taxon>
        <taxon>Nannocystaceae</taxon>
        <taxon>Nannocystis</taxon>
    </lineage>
</organism>
<feature type="domain" description="Fe2OG dioxygenase" evidence="11">
    <location>
        <begin position="182"/>
        <end position="291"/>
    </location>
</feature>
<reference evidence="13" key="1">
    <citation type="submission" date="2016-10" db="EMBL/GenBank/DDBJ databases">
        <authorList>
            <person name="Varghese N."/>
            <person name="Submissions S."/>
        </authorList>
    </citation>
    <scope>NUCLEOTIDE SEQUENCE [LARGE SCALE GENOMIC DNA]</scope>
    <source>
        <strain evidence="13">ATCC 25963</strain>
    </source>
</reference>
<dbReference type="PANTHER" id="PTHR47990">
    <property type="entry name" value="2-OXOGLUTARATE (2OG) AND FE(II)-DEPENDENT OXYGENASE SUPERFAMILY PROTEIN-RELATED"/>
    <property type="match status" value="1"/>
</dbReference>
<dbReference type="AlphaFoldDB" id="A0A1I2CUU9"/>
<evidence type="ECO:0000259" key="11">
    <source>
        <dbReference type="PROSITE" id="PS51471"/>
    </source>
</evidence>
<dbReference type="Pfam" id="PF03171">
    <property type="entry name" value="2OG-FeII_Oxy"/>
    <property type="match status" value="1"/>
</dbReference>
<dbReference type="InterPro" id="IPR027443">
    <property type="entry name" value="IPNS-like_sf"/>
</dbReference>
<dbReference type="GO" id="GO:0046872">
    <property type="term" value="F:metal ion binding"/>
    <property type="evidence" value="ECO:0007669"/>
    <property type="project" value="UniProtKB-KW"/>
</dbReference>
<dbReference type="InterPro" id="IPR005123">
    <property type="entry name" value="Oxoglu/Fe-dep_dioxygenase_dom"/>
</dbReference>
<dbReference type="InterPro" id="IPR050231">
    <property type="entry name" value="Iron_ascorbate_oxido_reductase"/>
</dbReference>
<dbReference type="EC" id="1.13.12.19" evidence="3"/>
<evidence type="ECO:0000313" key="13">
    <source>
        <dbReference type="Proteomes" id="UP000199400"/>
    </source>
</evidence>
<sequence>MSSAIIAEIPVIDLGPFGDGDAPGAAEVAAAFDRACRDLGFVVVVGHGVPQAVIDAAHRSARAFFDLDLATRERYAAPPGGFVGYRGLGAEGLSYSLDQEAAPDFKETYTVGRIDRGDEPYFTSQLGRMYMPDPTWPAEVPEFAASWAEFYRQMDRVAWRLMRAFATALALPREFFDDKIDRNISCLRALNYPHPSTPPQPGQLRAGAHTDYGSLTLLSMADAPGGLEVQRDDGSWAPVRVPADAFVMNVGDLMAQWTNDRWRSSMHRVTNPPPDAIGDTRRQSLAFFHQPNYDAEVIPLASCCGPANPPKYARTTSGEHLFMKMTKAKNLNV</sequence>
<keyword evidence="10" id="KW-0560">Oxidoreductase</keyword>
<evidence type="ECO:0000256" key="2">
    <source>
        <dbReference type="ARBA" id="ARBA00012293"/>
    </source>
</evidence>
<dbReference type="PROSITE" id="PS51471">
    <property type="entry name" value="FE2OG_OXY"/>
    <property type="match status" value="1"/>
</dbReference>
<gene>
    <name evidence="12" type="ORF">SAMN02745121_05265</name>
</gene>
<dbReference type="InterPro" id="IPR044861">
    <property type="entry name" value="IPNS-like_FE2OG_OXY"/>
</dbReference>
<evidence type="ECO:0000313" key="12">
    <source>
        <dbReference type="EMBL" id="SFE71965.1"/>
    </source>
</evidence>
<dbReference type="EMBL" id="FOMX01000018">
    <property type="protein sequence ID" value="SFE71965.1"/>
    <property type="molecule type" value="Genomic_DNA"/>
</dbReference>
<evidence type="ECO:0000256" key="3">
    <source>
        <dbReference type="ARBA" id="ARBA00012531"/>
    </source>
</evidence>
<evidence type="ECO:0000256" key="6">
    <source>
        <dbReference type="ARBA" id="ARBA00031011"/>
    </source>
</evidence>
<dbReference type="Pfam" id="PF14226">
    <property type="entry name" value="DIOX_N"/>
    <property type="match status" value="1"/>
</dbReference>
<dbReference type="EC" id="1.14.20.7" evidence="2"/>
<name>A0A1I2CUU9_9BACT</name>
<protein>
    <recommendedName>
        <fullName evidence="4">2-oxoglutarate-dependent ethylene/succinate-forming enzyme</fullName>
        <ecNumber evidence="3">1.13.12.19</ecNumber>
        <ecNumber evidence="2">1.14.20.7</ecNumber>
    </recommendedName>
    <alternativeName>
        <fullName evidence="6">2-oxoglutarate dioxygenase (ethylene-forming)</fullName>
    </alternativeName>
    <alternativeName>
        <fullName evidence="7">2-oxoglutarate/L-arginine monooxygenase/decarboxylase (succinate-forming)</fullName>
    </alternativeName>
</protein>
<dbReference type="SUPFAM" id="SSF51197">
    <property type="entry name" value="Clavaminate synthase-like"/>
    <property type="match status" value="1"/>
</dbReference>
<dbReference type="STRING" id="54.SAMN02745121_05265"/>
<dbReference type="RefSeq" id="WP_096326907.1">
    <property type="nucleotide sequence ID" value="NZ_FOMX01000018.1"/>
</dbReference>
<dbReference type="InterPro" id="IPR026992">
    <property type="entry name" value="DIOX_N"/>
</dbReference>
<dbReference type="PRINTS" id="PR00682">
    <property type="entry name" value="IPNSYNTHASE"/>
</dbReference>
<evidence type="ECO:0000256" key="10">
    <source>
        <dbReference type="RuleBase" id="RU003682"/>
    </source>
</evidence>
<evidence type="ECO:0000256" key="9">
    <source>
        <dbReference type="ARBA" id="ARBA00049359"/>
    </source>
</evidence>
<dbReference type="Gene3D" id="2.60.120.330">
    <property type="entry name" value="B-lactam Antibiotic, Isopenicillin N Synthase, Chain"/>
    <property type="match status" value="1"/>
</dbReference>